<evidence type="ECO:0000313" key="1">
    <source>
        <dbReference type="EMBL" id="KAI3682595.1"/>
    </source>
</evidence>
<keyword evidence="2" id="KW-1185">Reference proteome</keyword>
<protein>
    <submittedName>
        <fullName evidence="1">Uncharacterized protein</fullName>
    </submittedName>
</protein>
<gene>
    <name evidence="1" type="ORF">L1987_82675</name>
</gene>
<reference evidence="1 2" key="2">
    <citation type="journal article" date="2022" name="Mol. Ecol. Resour.">
        <title>The genomes of chicory, endive, great burdock and yacon provide insights into Asteraceae paleo-polyploidization history and plant inulin production.</title>
        <authorList>
            <person name="Fan W."/>
            <person name="Wang S."/>
            <person name="Wang H."/>
            <person name="Wang A."/>
            <person name="Jiang F."/>
            <person name="Liu H."/>
            <person name="Zhao H."/>
            <person name="Xu D."/>
            <person name="Zhang Y."/>
        </authorList>
    </citation>
    <scope>NUCLEOTIDE SEQUENCE [LARGE SCALE GENOMIC DNA]</scope>
    <source>
        <strain evidence="2">cv. Yunnan</strain>
        <tissue evidence="1">Leaves</tissue>
    </source>
</reference>
<comment type="caution">
    <text evidence="1">The sequence shown here is derived from an EMBL/GenBank/DDBJ whole genome shotgun (WGS) entry which is preliminary data.</text>
</comment>
<evidence type="ECO:0000313" key="2">
    <source>
        <dbReference type="Proteomes" id="UP001056120"/>
    </source>
</evidence>
<sequence>MDMQNTLIAFGENRTTLAALLQKQNQELAVADITRSTVSDSSKTNSNRCNKKQFNSPSLNHQSSASITHLLSFTLVKHTQILHILVKQTHRSHENFSFPSVLLSDPPPPPPPPPAIIFSGSPAQPMVSMVDNGRQVDFFAFAEP</sequence>
<accession>A0ACB8YF36</accession>
<dbReference type="EMBL" id="CM042045">
    <property type="protein sequence ID" value="KAI3682595.1"/>
    <property type="molecule type" value="Genomic_DNA"/>
</dbReference>
<name>A0ACB8YF36_9ASTR</name>
<reference evidence="2" key="1">
    <citation type="journal article" date="2022" name="Mol. Ecol. Resour.">
        <title>The genomes of chicory, endive, great burdock and yacon provide insights into Asteraceae palaeo-polyploidization history and plant inulin production.</title>
        <authorList>
            <person name="Fan W."/>
            <person name="Wang S."/>
            <person name="Wang H."/>
            <person name="Wang A."/>
            <person name="Jiang F."/>
            <person name="Liu H."/>
            <person name="Zhao H."/>
            <person name="Xu D."/>
            <person name="Zhang Y."/>
        </authorList>
    </citation>
    <scope>NUCLEOTIDE SEQUENCE [LARGE SCALE GENOMIC DNA]</scope>
    <source>
        <strain evidence="2">cv. Yunnan</strain>
    </source>
</reference>
<dbReference type="Proteomes" id="UP001056120">
    <property type="component" value="Linkage Group LG28"/>
</dbReference>
<proteinExistence type="predicted"/>
<organism evidence="1 2">
    <name type="scientific">Smallanthus sonchifolius</name>
    <dbReference type="NCBI Taxonomy" id="185202"/>
    <lineage>
        <taxon>Eukaryota</taxon>
        <taxon>Viridiplantae</taxon>
        <taxon>Streptophyta</taxon>
        <taxon>Embryophyta</taxon>
        <taxon>Tracheophyta</taxon>
        <taxon>Spermatophyta</taxon>
        <taxon>Magnoliopsida</taxon>
        <taxon>eudicotyledons</taxon>
        <taxon>Gunneridae</taxon>
        <taxon>Pentapetalae</taxon>
        <taxon>asterids</taxon>
        <taxon>campanulids</taxon>
        <taxon>Asterales</taxon>
        <taxon>Asteraceae</taxon>
        <taxon>Asteroideae</taxon>
        <taxon>Heliantheae alliance</taxon>
        <taxon>Millerieae</taxon>
        <taxon>Smallanthus</taxon>
    </lineage>
</organism>